<comment type="similarity">
    <text evidence="2">Belongs to the mitochondrion-specific ribosomal protein mL49 family.</text>
</comment>
<keyword evidence="5" id="KW-0687">Ribonucleoprotein</keyword>
<sequence length="160" mass="16766">MFPRPPLLAAGRSVMTRGRRPPPARSSPNAIPSSSKILDPLSTSASTTSASTASSSASSSSSSSIMGDGSIKEGGGSYHVGRSSGGELPVYSKFRNGGGVTTIVRKVETLQSQLNAYFAQSHIDPFSHPPSVTIRPTNGHLQVKGHWVEEVKGWLEGKGF</sequence>
<keyword evidence="3" id="KW-0689">Ribosomal protein</keyword>
<dbReference type="RefSeq" id="XP_066805180.1">
    <property type="nucleotide sequence ID" value="XM_066943979.1"/>
</dbReference>
<feature type="compositionally biased region" description="Low complexity" evidence="7">
    <location>
        <begin position="42"/>
        <end position="64"/>
    </location>
</feature>
<dbReference type="Pfam" id="PF05046">
    <property type="entry name" value="Img2"/>
    <property type="match status" value="1"/>
</dbReference>
<comment type="subcellular location">
    <subcellularLocation>
        <location evidence="1">Mitochondrion</location>
    </subcellularLocation>
</comment>
<gene>
    <name evidence="8" type="ORF">IAR55_000846</name>
</gene>
<protein>
    <recommendedName>
        <fullName evidence="6">Large ribosomal subunit protein mL49</fullName>
    </recommendedName>
</protein>
<evidence type="ECO:0000256" key="5">
    <source>
        <dbReference type="ARBA" id="ARBA00023274"/>
    </source>
</evidence>
<evidence type="ECO:0000256" key="4">
    <source>
        <dbReference type="ARBA" id="ARBA00023128"/>
    </source>
</evidence>
<accession>A0AAW0Z4B8</accession>
<evidence type="ECO:0000256" key="3">
    <source>
        <dbReference type="ARBA" id="ARBA00022980"/>
    </source>
</evidence>
<dbReference type="EMBL" id="JBCAWK010000002">
    <property type="protein sequence ID" value="KAK8865701.1"/>
    <property type="molecule type" value="Genomic_DNA"/>
</dbReference>
<evidence type="ECO:0000313" key="8">
    <source>
        <dbReference type="EMBL" id="KAK8865701.1"/>
    </source>
</evidence>
<dbReference type="GO" id="GO:0005762">
    <property type="term" value="C:mitochondrial large ribosomal subunit"/>
    <property type="evidence" value="ECO:0007669"/>
    <property type="project" value="TreeGrafter"/>
</dbReference>
<feature type="compositionally biased region" description="Low complexity" evidence="7">
    <location>
        <begin position="26"/>
        <end position="35"/>
    </location>
</feature>
<comment type="caution">
    <text evidence="8">The sequence shown here is derived from an EMBL/GenBank/DDBJ whole genome shotgun (WGS) entry which is preliminary data.</text>
</comment>
<dbReference type="GO" id="GO:0003735">
    <property type="term" value="F:structural constituent of ribosome"/>
    <property type="evidence" value="ECO:0007669"/>
    <property type="project" value="InterPro"/>
</dbReference>
<organism evidence="8 9">
    <name type="scientific">Kwoniella newhampshirensis</name>
    <dbReference type="NCBI Taxonomy" id="1651941"/>
    <lineage>
        <taxon>Eukaryota</taxon>
        <taxon>Fungi</taxon>
        <taxon>Dikarya</taxon>
        <taxon>Basidiomycota</taxon>
        <taxon>Agaricomycotina</taxon>
        <taxon>Tremellomycetes</taxon>
        <taxon>Tremellales</taxon>
        <taxon>Cryptococcaceae</taxon>
        <taxon>Kwoniella</taxon>
    </lineage>
</organism>
<name>A0AAW0Z4B8_9TREE</name>
<evidence type="ECO:0000256" key="7">
    <source>
        <dbReference type="SAM" id="MobiDB-lite"/>
    </source>
</evidence>
<keyword evidence="4" id="KW-0496">Mitochondrion</keyword>
<dbReference type="Proteomes" id="UP001388673">
    <property type="component" value="Unassembled WGS sequence"/>
</dbReference>
<dbReference type="GeneID" id="92178105"/>
<dbReference type="Gene3D" id="3.30.780.10">
    <property type="entry name" value="SUI1-like domain"/>
    <property type="match status" value="1"/>
</dbReference>
<feature type="region of interest" description="Disordered" evidence="7">
    <location>
        <begin position="1"/>
        <end position="82"/>
    </location>
</feature>
<dbReference type="PANTHER" id="PTHR13477">
    <property type="entry name" value="MITOCHONDRIAL 39S RIBOSOMAL PROTEIN L49"/>
    <property type="match status" value="1"/>
</dbReference>
<dbReference type="KEGG" id="kne:92178105"/>
<evidence type="ECO:0000256" key="6">
    <source>
        <dbReference type="ARBA" id="ARBA00035191"/>
    </source>
</evidence>
<evidence type="ECO:0000313" key="9">
    <source>
        <dbReference type="Proteomes" id="UP001388673"/>
    </source>
</evidence>
<dbReference type="GO" id="GO:0006412">
    <property type="term" value="P:translation"/>
    <property type="evidence" value="ECO:0007669"/>
    <property type="project" value="InterPro"/>
</dbReference>
<evidence type="ECO:0000256" key="2">
    <source>
        <dbReference type="ARBA" id="ARBA00005677"/>
    </source>
</evidence>
<keyword evidence="9" id="KW-1185">Reference proteome</keyword>
<dbReference type="PANTHER" id="PTHR13477:SF0">
    <property type="entry name" value="LARGE RIBOSOMAL SUBUNIT PROTEIN ML49"/>
    <property type="match status" value="1"/>
</dbReference>
<evidence type="ECO:0000256" key="1">
    <source>
        <dbReference type="ARBA" id="ARBA00004173"/>
    </source>
</evidence>
<dbReference type="AlphaFoldDB" id="A0AAW0Z4B8"/>
<proteinExistence type="inferred from homology"/>
<reference evidence="8 9" key="1">
    <citation type="journal article" date="2024" name="bioRxiv">
        <title>Comparative genomics of Cryptococcus and Kwoniella reveals pathogenesis evolution and contrasting karyotype dynamics via intercentromeric recombination or chromosome fusion.</title>
        <authorList>
            <person name="Coelho M.A."/>
            <person name="David-Palma M."/>
            <person name="Shea T."/>
            <person name="Bowers K."/>
            <person name="McGinley-Smith S."/>
            <person name="Mohammad A.W."/>
            <person name="Gnirke A."/>
            <person name="Yurkov A.M."/>
            <person name="Nowrousian M."/>
            <person name="Sun S."/>
            <person name="Cuomo C.A."/>
            <person name="Heitman J."/>
        </authorList>
    </citation>
    <scope>NUCLEOTIDE SEQUENCE [LARGE SCALE GENOMIC DNA]</scope>
    <source>
        <strain evidence="8 9">CBS 13917</strain>
    </source>
</reference>
<dbReference type="InterPro" id="IPR007740">
    <property type="entry name" value="Ribosomal_mL49"/>
</dbReference>